<dbReference type="PANTHER" id="PTHR11669:SF8">
    <property type="entry name" value="DNA POLYMERASE III SUBUNIT DELTA"/>
    <property type="match status" value="1"/>
</dbReference>
<proteinExistence type="predicted"/>
<reference evidence="1 2" key="1">
    <citation type="submission" date="2018-02" db="EMBL/GenBank/DDBJ databases">
        <title>Genomic Reconstructions from Amazon Rainforest and Pasture Soil Reveal Novel Insights into the Physiology of Candidate Phyla in Tropical Sites.</title>
        <authorList>
            <person name="Kroeger M.E."/>
            <person name="Delmont T."/>
            <person name="Eren A.M."/>
            <person name="Guo J."/>
            <person name="Meyer K.M."/>
            <person name="Khan K."/>
            <person name="Rodrigues J.L.M."/>
            <person name="Bohannan B.J.M."/>
            <person name="Tringe S."/>
            <person name="Borges C.D."/>
            <person name="Tiedje J."/>
            <person name="Tsai S.M."/>
            <person name="Nusslein K."/>
        </authorList>
    </citation>
    <scope>NUCLEOTIDE SEQUENCE [LARGE SCALE GENOMIC DNA]</scope>
    <source>
        <strain evidence="1">Amazon FNV 2010 28 9</strain>
    </source>
</reference>
<sequence>MQYTSILYDYDTCSLEDVKNMCGHTISSSDPDLHILVRADDKQSIGIEDVHTFLQELSLKPFGGTQTIAVIQEAHRLTIPAQQSLLKTIEEPGENTQLILATSKPAVLLSTIRSRCVEILTHSKEAQIPSSSLYEKLVHASISTCIQLASEQGSSKEDAINACTQLLLHIRELIPMATEKLHLIKKEKECIKAIEQLRNNVNSKLVLEHLFFNIANHRQNQL</sequence>
<comment type="caution">
    <text evidence="1">The sequence shown here is derived from an EMBL/GenBank/DDBJ whole genome shotgun (WGS) entry which is preliminary data.</text>
</comment>
<dbReference type="SUPFAM" id="SSF52540">
    <property type="entry name" value="P-loop containing nucleoside triphosphate hydrolases"/>
    <property type="match status" value="1"/>
</dbReference>
<evidence type="ECO:0008006" key="3">
    <source>
        <dbReference type="Google" id="ProtNLM"/>
    </source>
</evidence>
<protein>
    <recommendedName>
        <fullName evidence="3">DNA polymerase III subunit delta</fullName>
    </recommendedName>
</protein>
<evidence type="ECO:0000313" key="1">
    <source>
        <dbReference type="EMBL" id="PWU22879.1"/>
    </source>
</evidence>
<dbReference type="EMBL" id="PSRQ01000053">
    <property type="protein sequence ID" value="PWU22879.1"/>
    <property type="molecule type" value="Genomic_DNA"/>
</dbReference>
<dbReference type="Pfam" id="PF13177">
    <property type="entry name" value="DNA_pol3_delta2"/>
    <property type="match status" value="1"/>
</dbReference>
<gene>
    <name evidence="1" type="ORF">C5B42_04825</name>
</gene>
<evidence type="ECO:0000313" key="2">
    <source>
        <dbReference type="Proteomes" id="UP000246104"/>
    </source>
</evidence>
<dbReference type="GO" id="GO:0006261">
    <property type="term" value="P:DNA-templated DNA replication"/>
    <property type="evidence" value="ECO:0007669"/>
    <property type="project" value="TreeGrafter"/>
</dbReference>
<dbReference type="AlphaFoldDB" id="A0A317JMK1"/>
<dbReference type="Proteomes" id="UP000246104">
    <property type="component" value="Unassembled WGS sequence"/>
</dbReference>
<dbReference type="Gene3D" id="3.40.50.300">
    <property type="entry name" value="P-loop containing nucleotide triphosphate hydrolases"/>
    <property type="match status" value="1"/>
</dbReference>
<dbReference type="InterPro" id="IPR027417">
    <property type="entry name" value="P-loop_NTPase"/>
</dbReference>
<accession>A0A317JMK1</accession>
<dbReference type="InterPro" id="IPR050238">
    <property type="entry name" value="DNA_Rep/Repair_Clamp_Loader"/>
</dbReference>
<organism evidence="1 2">
    <name type="scientific">Candidatus Cerribacteria bacterium 'Amazon FNV 2010 28 9'</name>
    <dbReference type="NCBI Taxonomy" id="2081795"/>
    <lineage>
        <taxon>Bacteria</taxon>
        <taxon>Candidatus Cerribacteria</taxon>
    </lineage>
</organism>
<name>A0A317JMK1_9BACT</name>
<dbReference type="PANTHER" id="PTHR11669">
    <property type="entry name" value="REPLICATION FACTOR C / DNA POLYMERASE III GAMMA-TAU SUBUNIT"/>
    <property type="match status" value="1"/>
</dbReference>